<dbReference type="InterPro" id="IPR045231">
    <property type="entry name" value="Yip1/4-like"/>
</dbReference>
<evidence type="ECO:0000256" key="3">
    <source>
        <dbReference type="ARBA" id="ARBA00022692"/>
    </source>
</evidence>
<name>A0A0L0SEM2_ALLM3</name>
<evidence type="ECO:0000256" key="6">
    <source>
        <dbReference type="RuleBase" id="RU361264"/>
    </source>
</evidence>
<evidence type="ECO:0000256" key="4">
    <source>
        <dbReference type="ARBA" id="ARBA00022989"/>
    </source>
</evidence>
<reference evidence="8 9" key="1">
    <citation type="submission" date="2009-11" db="EMBL/GenBank/DDBJ databases">
        <title>Annotation of Allomyces macrogynus ATCC 38327.</title>
        <authorList>
            <consortium name="The Broad Institute Genome Sequencing Platform"/>
            <person name="Russ C."/>
            <person name="Cuomo C."/>
            <person name="Burger G."/>
            <person name="Gray M.W."/>
            <person name="Holland P.W.H."/>
            <person name="King N."/>
            <person name="Lang F.B.F."/>
            <person name="Roger A.J."/>
            <person name="Ruiz-Trillo I."/>
            <person name="Young S.K."/>
            <person name="Zeng Q."/>
            <person name="Gargeya S."/>
            <person name="Fitzgerald M."/>
            <person name="Haas B."/>
            <person name="Abouelleil A."/>
            <person name="Alvarado L."/>
            <person name="Arachchi H.M."/>
            <person name="Berlin A."/>
            <person name="Chapman S.B."/>
            <person name="Gearin G."/>
            <person name="Goldberg J."/>
            <person name="Griggs A."/>
            <person name="Gujja S."/>
            <person name="Hansen M."/>
            <person name="Heiman D."/>
            <person name="Howarth C."/>
            <person name="Larimer J."/>
            <person name="Lui A."/>
            <person name="MacDonald P.J.P."/>
            <person name="McCowen C."/>
            <person name="Montmayeur A."/>
            <person name="Murphy C."/>
            <person name="Neiman D."/>
            <person name="Pearson M."/>
            <person name="Priest M."/>
            <person name="Roberts A."/>
            <person name="Saif S."/>
            <person name="Shea T."/>
            <person name="Sisk P."/>
            <person name="Stolte C."/>
            <person name="Sykes S."/>
            <person name="Wortman J."/>
            <person name="Nusbaum C."/>
            <person name="Birren B."/>
        </authorList>
    </citation>
    <scope>NUCLEOTIDE SEQUENCE [LARGE SCALE GENOMIC DNA]</scope>
    <source>
        <strain evidence="8 9">ATCC 38327</strain>
    </source>
</reference>
<gene>
    <name evidence="8" type="ORF">AMAG_06703</name>
</gene>
<evidence type="ECO:0000259" key="7">
    <source>
        <dbReference type="Pfam" id="PF04893"/>
    </source>
</evidence>
<evidence type="ECO:0000256" key="1">
    <source>
        <dbReference type="ARBA" id="ARBA00004141"/>
    </source>
</evidence>
<dbReference type="OrthoDB" id="440385at2759"/>
<dbReference type="InterPro" id="IPR006977">
    <property type="entry name" value="Yip1_dom"/>
</dbReference>
<dbReference type="Pfam" id="PF04893">
    <property type="entry name" value="Yip1"/>
    <property type="match status" value="1"/>
</dbReference>
<feature type="transmembrane region" description="Helical" evidence="6">
    <location>
        <begin position="248"/>
        <end position="266"/>
    </location>
</feature>
<dbReference type="EMBL" id="GG745337">
    <property type="protein sequence ID" value="KNE60941.1"/>
    <property type="molecule type" value="Genomic_DNA"/>
</dbReference>
<sequence>MAVPRPASRPLSAAAPNVLFQPSTPQPHGDQLHFYSSQYASPYGAAVPVQNSPYGNLGRMAPAGSMPQATYVPANGAAPQQQIRVDWRAAFTTGGLDGEPPLMEELGINPGHIWAKAVAVLNPFKPIDQHIMDDTDLAGPLLFCLMLGVFLLLSGKAHFSYIYGMAALGCAAMYAILNLMSDNGIDVGTTASVLGYCLLPLVLLSMVSVVLGLGGWIGPILTWATIGWCTYSSSSMFVTVLRMNEQHALVAYPVGLLYAMFALITAF</sequence>
<protein>
    <recommendedName>
        <fullName evidence="6">Protein YIP</fullName>
    </recommendedName>
</protein>
<evidence type="ECO:0000313" key="8">
    <source>
        <dbReference type="EMBL" id="KNE60941.1"/>
    </source>
</evidence>
<reference evidence="9" key="2">
    <citation type="submission" date="2009-11" db="EMBL/GenBank/DDBJ databases">
        <title>The Genome Sequence of Allomyces macrogynus strain ATCC 38327.</title>
        <authorList>
            <consortium name="The Broad Institute Genome Sequencing Platform"/>
            <person name="Russ C."/>
            <person name="Cuomo C."/>
            <person name="Shea T."/>
            <person name="Young S.K."/>
            <person name="Zeng Q."/>
            <person name="Koehrsen M."/>
            <person name="Haas B."/>
            <person name="Borodovsky M."/>
            <person name="Guigo R."/>
            <person name="Alvarado L."/>
            <person name="Berlin A."/>
            <person name="Borenstein D."/>
            <person name="Chen Z."/>
            <person name="Engels R."/>
            <person name="Freedman E."/>
            <person name="Gellesch M."/>
            <person name="Goldberg J."/>
            <person name="Griggs A."/>
            <person name="Gujja S."/>
            <person name="Heiman D."/>
            <person name="Hepburn T."/>
            <person name="Howarth C."/>
            <person name="Jen D."/>
            <person name="Larson L."/>
            <person name="Lewis B."/>
            <person name="Mehta T."/>
            <person name="Park D."/>
            <person name="Pearson M."/>
            <person name="Roberts A."/>
            <person name="Saif S."/>
            <person name="Shenoy N."/>
            <person name="Sisk P."/>
            <person name="Stolte C."/>
            <person name="Sykes S."/>
            <person name="Walk T."/>
            <person name="White J."/>
            <person name="Yandava C."/>
            <person name="Burger G."/>
            <person name="Gray M.W."/>
            <person name="Holland P.W.H."/>
            <person name="King N."/>
            <person name="Lang F.B.F."/>
            <person name="Roger A.J."/>
            <person name="Ruiz-Trillo I."/>
            <person name="Lander E."/>
            <person name="Nusbaum C."/>
        </authorList>
    </citation>
    <scope>NUCLEOTIDE SEQUENCE [LARGE SCALE GENOMIC DNA]</scope>
    <source>
        <strain evidence="9">ATCC 38327</strain>
    </source>
</reference>
<dbReference type="PANTHER" id="PTHR21236">
    <property type="entry name" value="GOLGI MEMBRANE PROTEIN YIP1"/>
    <property type="match status" value="1"/>
</dbReference>
<dbReference type="Proteomes" id="UP000054350">
    <property type="component" value="Unassembled WGS sequence"/>
</dbReference>
<feature type="transmembrane region" description="Helical" evidence="6">
    <location>
        <begin position="161"/>
        <end position="181"/>
    </location>
</feature>
<proteinExistence type="inferred from homology"/>
<keyword evidence="4 6" id="KW-1133">Transmembrane helix</keyword>
<accession>A0A0L0SEM2</accession>
<dbReference type="OMA" id="HIRAKSM"/>
<dbReference type="GO" id="GO:0006888">
    <property type="term" value="P:endoplasmic reticulum to Golgi vesicle-mediated transport"/>
    <property type="evidence" value="ECO:0007669"/>
    <property type="project" value="InterPro"/>
</dbReference>
<comment type="similarity">
    <text evidence="2 6">Belongs to the YIP1 family.</text>
</comment>
<dbReference type="GO" id="GO:0048280">
    <property type="term" value="P:vesicle fusion with Golgi apparatus"/>
    <property type="evidence" value="ECO:0007669"/>
    <property type="project" value="TreeGrafter"/>
</dbReference>
<keyword evidence="3 6" id="KW-0812">Transmembrane</keyword>
<evidence type="ECO:0000313" key="9">
    <source>
        <dbReference type="Proteomes" id="UP000054350"/>
    </source>
</evidence>
<dbReference type="VEuPathDB" id="FungiDB:AMAG_06703"/>
<feature type="transmembrane region" description="Helical" evidence="6">
    <location>
        <begin position="137"/>
        <end position="155"/>
    </location>
</feature>
<keyword evidence="5 6" id="KW-0472">Membrane</keyword>
<dbReference type="GO" id="GO:0000139">
    <property type="term" value="C:Golgi membrane"/>
    <property type="evidence" value="ECO:0007669"/>
    <property type="project" value="UniProtKB-SubCell"/>
</dbReference>
<dbReference type="AlphaFoldDB" id="A0A0L0SEM2"/>
<dbReference type="STRING" id="578462.A0A0L0SEM2"/>
<evidence type="ECO:0000256" key="2">
    <source>
        <dbReference type="ARBA" id="ARBA00010596"/>
    </source>
</evidence>
<feature type="transmembrane region" description="Helical" evidence="6">
    <location>
        <begin position="193"/>
        <end position="214"/>
    </location>
</feature>
<keyword evidence="9" id="KW-1185">Reference proteome</keyword>
<evidence type="ECO:0000256" key="5">
    <source>
        <dbReference type="ARBA" id="ARBA00023136"/>
    </source>
</evidence>
<dbReference type="GO" id="GO:0005802">
    <property type="term" value="C:trans-Golgi network"/>
    <property type="evidence" value="ECO:0007669"/>
    <property type="project" value="TreeGrafter"/>
</dbReference>
<organism evidence="8 9">
    <name type="scientific">Allomyces macrogynus (strain ATCC 38327)</name>
    <name type="common">Allomyces javanicus var. macrogynus</name>
    <dbReference type="NCBI Taxonomy" id="578462"/>
    <lineage>
        <taxon>Eukaryota</taxon>
        <taxon>Fungi</taxon>
        <taxon>Fungi incertae sedis</taxon>
        <taxon>Blastocladiomycota</taxon>
        <taxon>Blastocladiomycetes</taxon>
        <taxon>Blastocladiales</taxon>
        <taxon>Blastocladiaceae</taxon>
        <taxon>Allomyces</taxon>
    </lineage>
</organism>
<feature type="transmembrane region" description="Helical" evidence="6">
    <location>
        <begin position="220"/>
        <end position="241"/>
    </location>
</feature>
<dbReference type="PANTHER" id="PTHR21236:SF2">
    <property type="entry name" value="PROTEIN YIPF"/>
    <property type="match status" value="1"/>
</dbReference>
<feature type="domain" description="Yip1" evidence="7">
    <location>
        <begin position="121"/>
        <end position="264"/>
    </location>
</feature>
<dbReference type="eggNOG" id="KOG3103">
    <property type="taxonomic scope" value="Eukaryota"/>
</dbReference>
<comment type="subcellular location">
    <subcellularLocation>
        <location evidence="6">Golgi apparatus membrane</location>
        <topology evidence="6">Multi-pass membrane protein</topology>
    </subcellularLocation>
    <subcellularLocation>
        <location evidence="1">Membrane</location>
        <topology evidence="1">Multi-pass membrane protein</topology>
    </subcellularLocation>
</comment>